<protein>
    <submittedName>
        <fullName evidence="1">Uncharacterized protein</fullName>
    </submittedName>
</protein>
<sequence>MAQSMVVARVPDGLSLGHEGPYAHPQISGDFAAVVVVTDIVLINWREGIFVTIHIDSTSPLFMNFCRLVLNPEHVILLLPGVRDRTKTKRYPGHPSTLSPFRREAQPALELFPKFASNVPSLSEEDTHGPTSGIVMSVYESPIQVGLFRRIYINRARRSGTTATTSNCVAVTPSWDIDQPRTVRYLGQSAVHVYGSPFSGHTVQGKHPSSFYLMPPGLYRDGGDIIDRSLEMKEQQTSFLHFFAVQRRIGV</sequence>
<organism evidence="1 2">
    <name type="scientific">Mycena metata</name>
    <dbReference type="NCBI Taxonomy" id="1033252"/>
    <lineage>
        <taxon>Eukaryota</taxon>
        <taxon>Fungi</taxon>
        <taxon>Dikarya</taxon>
        <taxon>Basidiomycota</taxon>
        <taxon>Agaricomycotina</taxon>
        <taxon>Agaricomycetes</taxon>
        <taxon>Agaricomycetidae</taxon>
        <taxon>Agaricales</taxon>
        <taxon>Marasmiineae</taxon>
        <taxon>Mycenaceae</taxon>
        <taxon>Mycena</taxon>
    </lineage>
</organism>
<proteinExistence type="predicted"/>
<evidence type="ECO:0000313" key="1">
    <source>
        <dbReference type="EMBL" id="KAJ7718651.1"/>
    </source>
</evidence>
<evidence type="ECO:0000313" key="2">
    <source>
        <dbReference type="Proteomes" id="UP001215598"/>
    </source>
</evidence>
<comment type="caution">
    <text evidence="1">The sequence shown here is derived from an EMBL/GenBank/DDBJ whole genome shotgun (WGS) entry which is preliminary data.</text>
</comment>
<dbReference type="EMBL" id="JARKIB010000263">
    <property type="protein sequence ID" value="KAJ7718651.1"/>
    <property type="molecule type" value="Genomic_DNA"/>
</dbReference>
<reference evidence="1" key="1">
    <citation type="submission" date="2023-03" db="EMBL/GenBank/DDBJ databases">
        <title>Massive genome expansion in bonnet fungi (Mycena s.s.) driven by repeated elements and novel gene families across ecological guilds.</title>
        <authorList>
            <consortium name="Lawrence Berkeley National Laboratory"/>
            <person name="Harder C.B."/>
            <person name="Miyauchi S."/>
            <person name="Viragh M."/>
            <person name="Kuo A."/>
            <person name="Thoen E."/>
            <person name="Andreopoulos B."/>
            <person name="Lu D."/>
            <person name="Skrede I."/>
            <person name="Drula E."/>
            <person name="Henrissat B."/>
            <person name="Morin E."/>
            <person name="Kohler A."/>
            <person name="Barry K."/>
            <person name="LaButti K."/>
            <person name="Morin E."/>
            <person name="Salamov A."/>
            <person name="Lipzen A."/>
            <person name="Mereny Z."/>
            <person name="Hegedus B."/>
            <person name="Baldrian P."/>
            <person name="Stursova M."/>
            <person name="Weitz H."/>
            <person name="Taylor A."/>
            <person name="Grigoriev I.V."/>
            <person name="Nagy L.G."/>
            <person name="Martin F."/>
            <person name="Kauserud H."/>
        </authorList>
    </citation>
    <scope>NUCLEOTIDE SEQUENCE</scope>
    <source>
        <strain evidence="1">CBHHK182m</strain>
    </source>
</reference>
<dbReference type="AlphaFoldDB" id="A0AAD7HE53"/>
<gene>
    <name evidence="1" type="ORF">B0H16DRAFT_1475495</name>
</gene>
<dbReference type="Proteomes" id="UP001215598">
    <property type="component" value="Unassembled WGS sequence"/>
</dbReference>
<name>A0AAD7HE53_9AGAR</name>
<keyword evidence="2" id="KW-1185">Reference proteome</keyword>
<accession>A0AAD7HE53</accession>